<sequence length="71" mass="8051">MIQAELIATLEQLPTAKQAEVLDFARFLVQRTQLDQTEPKTLAESSLAQWIRNPLGVKDFQPLSREDANAR</sequence>
<gene>
    <name evidence="2" type="ORF">EDC35_109100</name>
</gene>
<keyword evidence="3" id="KW-1185">Reference proteome</keyword>
<dbReference type="EMBL" id="SMAO01000009">
    <property type="protein sequence ID" value="TCT19222.1"/>
    <property type="molecule type" value="Genomic_DNA"/>
</dbReference>
<dbReference type="Pfam" id="PF10047">
    <property type="entry name" value="DUF2281"/>
    <property type="match status" value="1"/>
</dbReference>
<evidence type="ECO:0000259" key="1">
    <source>
        <dbReference type="Pfam" id="PF10047"/>
    </source>
</evidence>
<protein>
    <submittedName>
        <fullName evidence="2">Uncharacterized protein DUF2281</fullName>
    </submittedName>
</protein>
<organism evidence="2 3">
    <name type="scientific">Thiobaca trueperi</name>
    <dbReference type="NCBI Taxonomy" id="127458"/>
    <lineage>
        <taxon>Bacteria</taxon>
        <taxon>Pseudomonadati</taxon>
        <taxon>Pseudomonadota</taxon>
        <taxon>Gammaproteobacteria</taxon>
        <taxon>Chromatiales</taxon>
        <taxon>Chromatiaceae</taxon>
        <taxon>Thiobaca</taxon>
    </lineage>
</organism>
<dbReference type="Proteomes" id="UP000295717">
    <property type="component" value="Unassembled WGS sequence"/>
</dbReference>
<dbReference type="AlphaFoldDB" id="A0A4V2V0Z4"/>
<evidence type="ECO:0000313" key="3">
    <source>
        <dbReference type="Proteomes" id="UP000295717"/>
    </source>
</evidence>
<feature type="domain" description="DUF2281" evidence="1">
    <location>
        <begin position="5"/>
        <end position="42"/>
    </location>
</feature>
<proteinExistence type="predicted"/>
<accession>A0A4V2V0Z4</accession>
<evidence type="ECO:0000313" key="2">
    <source>
        <dbReference type="EMBL" id="TCT19222.1"/>
    </source>
</evidence>
<name>A0A4V2V0Z4_9GAMM</name>
<dbReference type="OrthoDB" id="9801704at2"/>
<dbReference type="RefSeq" id="WP_132978213.1">
    <property type="nucleotide sequence ID" value="NZ_SMAO01000009.1"/>
</dbReference>
<dbReference type="InterPro" id="IPR018739">
    <property type="entry name" value="DUF2281"/>
</dbReference>
<reference evidence="2 3" key="1">
    <citation type="submission" date="2019-03" db="EMBL/GenBank/DDBJ databases">
        <title>Genomic Encyclopedia of Type Strains, Phase IV (KMG-IV): sequencing the most valuable type-strain genomes for metagenomic binning, comparative biology and taxonomic classification.</title>
        <authorList>
            <person name="Goeker M."/>
        </authorList>
    </citation>
    <scope>NUCLEOTIDE SEQUENCE [LARGE SCALE GENOMIC DNA]</scope>
    <source>
        <strain evidence="2 3">DSM 13587</strain>
    </source>
</reference>
<comment type="caution">
    <text evidence="2">The sequence shown here is derived from an EMBL/GenBank/DDBJ whole genome shotgun (WGS) entry which is preliminary data.</text>
</comment>